<dbReference type="PANTHER" id="PTHR43162">
    <property type="match status" value="1"/>
</dbReference>
<dbReference type="EMBL" id="JBANDC010000026">
    <property type="protein sequence ID" value="MEM4990552.1"/>
    <property type="molecule type" value="Genomic_DNA"/>
</dbReference>
<dbReference type="SUPFAM" id="SSF51735">
    <property type="entry name" value="NAD(P)-binding Rossmann-fold domains"/>
    <property type="match status" value="1"/>
</dbReference>
<organism evidence="2 3">
    <name type="scientific">Collimonas rhizosphaerae</name>
    <dbReference type="NCBI Taxonomy" id="3126357"/>
    <lineage>
        <taxon>Bacteria</taxon>
        <taxon>Pseudomonadati</taxon>
        <taxon>Pseudomonadota</taxon>
        <taxon>Betaproteobacteria</taxon>
        <taxon>Burkholderiales</taxon>
        <taxon>Oxalobacteraceae</taxon>
        <taxon>Collimonas</taxon>
    </lineage>
</organism>
<dbReference type="Gene3D" id="3.40.50.720">
    <property type="entry name" value="NAD(P)-binding Rossmann-like Domain"/>
    <property type="match status" value="1"/>
</dbReference>
<dbReference type="PANTHER" id="PTHR43162:SF1">
    <property type="entry name" value="PRESTALK A DIFFERENTIATION PROTEIN A"/>
    <property type="match status" value="1"/>
</dbReference>
<evidence type="ECO:0000313" key="3">
    <source>
        <dbReference type="Proteomes" id="UP001495910"/>
    </source>
</evidence>
<proteinExistence type="predicted"/>
<gene>
    <name evidence="2" type="ORF">V8G57_24405</name>
</gene>
<protein>
    <submittedName>
        <fullName evidence="2">NmrA family NAD(P)-binding protein</fullName>
    </submittedName>
</protein>
<dbReference type="RefSeq" id="WP_342831573.1">
    <property type="nucleotide sequence ID" value="NZ_JBANDC010000026.1"/>
</dbReference>
<dbReference type="InterPro" id="IPR051604">
    <property type="entry name" value="Ergot_Alk_Oxidoreductase"/>
</dbReference>
<dbReference type="InterPro" id="IPR036291">
    <property type="entry name" value="NAD(P)-bd_dom_sf"/>
</dbReference>
<dbReference type="Gene3D" id="3.90.25.10">
    <property type="entry name" value="UDP-galactose 4-epimerase, domain 1"/>
    <property type="match status" value="1"/>
</dbReference>
<evidence type="ECO:0000313" key="2">
    <source>
        <dbReference type="EMBL" id="MEM4990552.1"/>
    </source>
</evidence>
<name>A0ABU9Q2V4_9BURK</name>
<accession>A0ABU9Q2V4</accession>
<comment type="caution">
    <text evidence="2">The sequence shown here is derived from an EMBL/GenBank/DDBJ whole genome shotgun (WGS) entry which is preliminary data.</text>
</comment>
<sequence length="285" mass="30108">MYAITGISGQVGGAVARSLLAAGQPVRAVVRNAGKGGAWAAQGCQVALAEMNDAAALQAAFTGVEGVFILLPPIFAPSPGFQETRRTVAALHQALAAARPAKVVCLSTIGAQTEPENLLTQLQIMEQELGRLDLPLAFLRPAWFMENALWDIAPARSTGVIPSFLQPLDKPVPMVATADVGQVAAELLLEQWQGKRVVELEGPQRITPNQIAATFSELLGKPVHMEAVARDEWPAVFTAQGSGNHAPRMQMLDGFNQGWIAFAGPARKGAVPLKTVLKDLLAANG</sequence>
<evidence type="ECO:0000259" key="1">
    <source>
        <dbReference type="Pfam" id="PF05368"/>
    </source>
</evidence>
<dbReference type="InterPro" id="IPR008030">
    <property type="entry name" value="NmrA-like"/>
</dbReference>
<dbReference type="Proteomes" id="UP001495910">
    <property type="component" value="Unassembled WGS sequence"/>
</dbReference>
<reference evidence="2 3" key="1">
    <citation type="submission" date="2024-02" db="EMBL/GenBank/DDBJ databases">
        <title>Draft genome sequence of Collimonas sp. strain H4R21, an effective mineral-weathering bacterial strain isolated from the beech rhizosphere.</title>
        <authorList>
            <person name="Morin E."/>
            <person name="Uroz S."/>
            <person name="Leveau J.H.J."/>
            <person name="Kumar R."/>
            <person name="Rey M.W."/>
            <person name="Pham J."/>
        </authorList>
    </citation>
    <scope>NUCLEOTIDE SEQUENCE [LARGE SCALE GENOMIC DNA]</scope>
    <source>
        <strain evidence="2 3">H4R21</strain>
    </source>
</reference>
<feature type="domain" description="NmrA-like" evidence="1">
    <location>
        <begin position="3"/>
        <end position="229"/>
    </location>
</feature>
<dbReference type="Pfam" id="PF05368">
    <property type="entry name" value="NmrA"/>
    <property type="match status" value="1"/>
</dbReference>
<keyword evidence="3" id="KW-1185">Reference proteome</keyword>